<evidence type="ECO:0000256" key="5">
    <source>
        <dbReference type="ARBA" id="ARBA00022741"/>
    </source>
</evidence>
<evidence type="ECO:0000256" key="9">
    <source>
        <dbReference type="ARBA" id="ARBA00023144"/>
    </source>
</evidence>
<dbReference type="RefSeq" id="WP_382413588.1">
    <property type="nucleotide sequence ID" value="NZ_AP031500.1"/>
</dbReference>
<keyword evidence="4 11" id="KW-0479">Metal-binding</keyword>
<keyword evidence="2 11" id="KW-0963">Cytoplasm</keyword>
<evidence type="ECO:0000256" key="7">
    <source>
        <dbReference type="ARBA" id="ARBA00022840"/>
    </source>
</evidence>
<keyword evidence="8 11" id="KW-0460">Magnesium</keyword>
<comment type="function">
    <text evidence="11">Catalyzes the transfer of the gamma-phosphate of ATP to D-galactose to form alpha-D-galactose-1-phosphate (Gal-1-P).</text>
</comment>
<feature type="domain" description="GHMP kinase C-terminal" evidence="14">
    <location>
        <begin position="276"/>
        <end position="359"/>
    </location>
</feature>
<dbReference type="Proteomes" id="UP001595548">
    <property type="component" value="Unassembled WGS sequence"/>
</dbReference>
<comment type="subcellular location">
    <subcellularLocation>
        <location evidence="11">Cytoplasm</location>
    </subcellularLocation>
</comment>
<dbReference type="InterPro" id="IPR019539">
    <property type="entry name" value="GalKase_N"/>
</dbReference>
<feature type="domain" description="GHMP kinase N-terminal" evidence="13">
    <location>
        <begin position="93"/>
        <end position="179"/>
    </location>
</feature>
<dbReference type="GO" id="GO:0004335">
    <property type="term" value="F:galactokinase activity"/>
    <property type="evidence" value="ECO:0007669"/>
    <property type="project" value="UniProtKB-EC"/>
</dbReference>
<comment type="pathway">
    <text evidence="11">Carbohydrate metabolism; galactose metabolism.</text>
</comment>
<comment type="caution">
    <text evidence="11">Lacks conserved residue(s) required for the propagation of feature annotation.</text>
</comment>
<evidence type="ECO:0000313" key="16">
    <source>
        <dbReference type="EMBL" id="MFC3153698.1"/>
    </source>
</evidence>
<keyword evidence="10 11" id="KW-0119">Carbohydrate metabolism</keyword>
<keyword evidence="9 11" id="KW-0299">Galactose metabolism</keyword>
<dbReference type="PRINTS" id="PR00959">
    <property type="entry name" value="MEVGALKINASE"/>
</dbReference>
<feature type="domain" description="Galactokinase N-terminal" evidence="15">
    <location>
        <begin position="9"/>
        <end position="56"/>
    </location>
</feature>
<dbReference type="SUPFAM" id="SSF54211">
    <property type="entry name" value="Ribosomal protein S5 domain 2-like"/>
    <property type="match status" value="1"/>
</dbReference>
<dbReference type="InterPro" id="IPR036554">
    <property type="entry name" value="GHMP_kinase_C_sf"/>
</dbReference>
<feature type="binding site" evidence="11">
    <location>
        <begin position="122"/>
        <end position="128"/>
    </location>
    <ligand>
        <name>ATP</name>
        <dbReference type="ChEBI" id="CHEBI:30616"/>
    </ligand>
</feature>
<dbReference type="Pfam" id="PF10509">
    <property type="entry name" value="GalKase_gal_bdg"/>
    <property type="match status" value="1"/>
</dbReference>
<evidence type="ECO:0000256" key="3">
    <source>
        <dbReference type="ARBA" id="ARBA00022679"/>
    </source>
</evidence>
<sequence>MQTDVKNGFERVFGAPPTALFFAPGRVNLIGEHTDYNDGFVLPCAIGYGTYLALSPREDTAVKVVAGNFDDAVSEWDLTTSIARDAVQSWSDYLRGVCAHFAREHAFIKGMNIYVLGNVPRGAGLSSSASLSVAFATACSELNQLGLDKREIARICQHAESEFAGCNCGIMDQLASAAGEASNALLLDCRDLSYRSVSMPADLSLMIIDSKVERQLVGSEYNDRREDCERAARIMSVASLREADLAMLGAHKDALDDAAYRRARHVITENERTVNAAKALADNDLSSLHGLMAASHVSMRDDFEITVPEIDFLVATVEQMLDNNGGVRMTGGGFGGCVVALVPNGKVEIISRTVNSAYYSAFAKYAEIHICNASQGARQVS</sequence>
<gene>
    <name evidence="11 16" type="primary">galK</name>
    <name evidence="16" type="ORF">ACFOEB_00655</name>
</gene>
<organism evidence="16 17">
    <name type="scientific">Gilvimarinus japonicus</name>
    <dbReference type="NCBI Taxonomy" id="1796469"/>
    <lineage>
        <taxon>Bacteria</taxon>
        <taxon>Pseudomonadati</taxon>
        <taxon>Pseudomonadota</taxon>
        <taxon>Gammaproteobacteria</taxon>
        <taxon>Cellvibrionales</taxon>
        <taxon>Cellvibrionaceae</taxon>
        <taxon>Gilvimarinus</taxon>
    </lineage>
</organism>
<evidence type="ECO:0000259" key="13">
    <source>
        <dbReference type="Pfam" id="PF00288"/>
    </source>
</evidence>
<dbReference type="PANTHER" id="PTHR10457">
    <property type="entry name" value="MEVALONATE KINASE/GALACTOKINASE"/>
    <property type="match status" value="1"/>
</dbReference>
<dbReference type="EC" id="2.7.1.6" evidence="11 12"/>
<keyword evidence="5 11" id="KW-0547">Nucleotide-binding</keyword>
<dbReference type="PROSITE" id="PS00106">
    <property type="entry name" value="GALACTOKINASE"/>
    <property type="match status" value="1"/>
</dbReference>
<dbReference type="InterPro" id="IPR006203">
    <property type="entry name" value="GHMP_knse_ATP-bd_CS"/>
</dbReference>
<name>A0ABV7HM65_9GAMM</name>
<accession>A0ABV7HM65</accession>
<dbReference type="InterPro" id="IPR014721">
    <property type="entry name" value="Ribsml_uS5_D2-typ_fold_subgr"/>
</dbReference>
<feature type="site" description="Transition state stabilizer" evidence="11">
    <location>
        <position position="26"/>
    </location>
</feature>
<evidence type="ECO:0000256" key="11">
    <source>
        <dbReference type="HAMAP-Rule" id="MF_00246"/>
    </source>
</evidence>
<dbReference type="InterPro" id="IPR020568">
    <property type="entry name" value="Ribosomal_Su5_D2-typ_SF"/>
</dbReference>
<comment type="caution">
    <text evidence="16">The sequence shown here is derived from an EMBL/GenBank/DDBJ whole genome shotgun (WGS) entry which is preliminary data.</text>
</comment>
<dbReference type="Gene3D" id="3.30.70.890">
    <property type="entry name" value="GHMP kinase, C-terminal domain"/>
    <property type="match status" value="1"/>
</dbReference>
<dbReference type="PROSITE" id="PS00627">
    <property type="entry name" value="GHMP_KINASES_ATP"/>
    <property type="match status" value="1"/>
</dbReference>
<dbReference type="InterPro" id="IPR006206">
    <property type="entry name" value="Mevalonate/galactokinase"/>
</dbReference>
<dbReference type="Pfam" id="PF08544">
    <property type="entry name" value="GHMP_kinases_C"/>
    <property type="match status" value="1"/>
</dbReference>
<evidence type="ECO:0000256" key="2">
    <source>
        <dbReference type="ARBA" id="ARBA00022490"/>
    </source>
</evidence>
<feature type="binding site" evidence="11">
    <location>
        <begin position="32"/>
        <end position="35"/>
    </location>
    <ligand>
        <name>substrate</name>
    </ligand>
</feature>
<evidence type="ECO:0000313" key="17">
    <source>
        <dbReference type="Proteomes" id="UP001595548"/>
    </source>
</evidence>
<evidence type="ECO:0000256" key="1">
    <source>
        <dbReference type="ARBA" id="ARBA00006566"/>
    </source>
</evidence>
<evidence type="ECO:0000256" key="12">
    <source>
        <dbReference type="NCBIfam" id="TIGR00131"/>
    </source>
</evidence>
<feature type="active site" description="Proton acceptor" evidence="11">
    <location>
        <position position="172"/>
    </location>
</feature>
<evidence type="ECO:0000256" key="8">
    <source>
        <dbReference type="ARBA" id="ARBA00022842"/>
    </source>
</evidence>
<feature type="binding site" evidence="11">
    <location>
        <position position="128"/>
    </location>
    <ligand>
        <name>Mg(2+)</name>
        <dbReference type="ChEBI" id="CHEBI:18420"/>
    </ligand>
</feature>
<comment type="catalytic activity">
    <reaction evidence="11">
        <text>alpha-D-galactose + ATP = alpha-D-galactose 1-phosphate + ADP + H(+)</text>
        <dbReference type="Rhea" id="RHEA:13553"/>
        <dbReference type="ChEBI" id="CHEBI:15378"/>
        <dbReference type="ChEBI" id="CHEBI:28061"/>
        <dbReference type="ChEBI" id="CHEBI:30616"/>
        <dbReference type="ChEBI" id="CHEBI:58336"/>
        <dbReference type="ChEBI" id="CHEBI:456216"/>
        <dbReference type="EC" id="2.7.1.6"/>
    </reaction>
</comment>
<evidence type="ECO:0000256" key="10">
    <source>
        <dbReference type="ARBA" id="ARBA00023277"/>
    </source>
</evidence>
<dbReference type="HAMAP" id="MF_00246">
    <property type="entry name" value="Galactokinase"/>
    <property type="match status" value="1"/>
</dbReference>
<evidence type="ECO:0000256" key="4">
    <source>
        <dbReference type="ARBA" id="ARBA00022723"/>
    </source>
</evidence>
<evidence type="ECO:0000259" key="14">
    <source>
        <dbReference type="Pfam" id="PF08544"/>
    </source>
</evidence>
<dbReference type="InterPro" id="IPR013750">
    <property type="entry name" value="GHMP_kinase_C_dom"/>
</dbReference>
<dbReference type="PANTHER" id="PTHR10457:SF7">
    <property type="entry name" value="GALACTOKINASE-RELATED"/>
    <property type="match status" value="1"/>
</dbReference>
<protein>
    <recommendedName>
        <fullName evidence="11 12">Galactokinase</fullName>
        <ecNumber evidence="11 12">2.7.1.6</ecNumber>
    </recommendedName>
    <alternativeName>
        <fullName evidence="11">Galactose kinase</fullName>
    </alternativeName>
</protein>
<dbReference type="InterPro" id="IPR022963">
    <property type="entry name" value="Galactokinase_bac"/>
</dbReference>
<keyword evidence="6 11" id="KW-0418">Kinase</keyword>
<proteinExistence type="inferred from homology"/>
<dbReference type="Pfam" id="PF00288">
    <property type="entry name" value="GHMP_kinases_N"/>
    <property type="match status" value="1"/>
</dbReference>
<dbReference type="PIRSF" id="PIRSF000530">
    <property type="entry name" value="Galactokinase"/>
    <property type="match status" value="1"/>
</dbReference>
<keyword evidence="17" id="KW-1185">Reference proteome</keyword>
<dbReference type="PRINTS" id="PR00473">
    <property type="entry name" value="GALCTOKINASE"/>
</dbReference>
<dbReference type="NCBIfam" id="NF003472">
    <property type="entry name" value="PRK05101.1"/>
    <property type="match status" value="1"/>
</dbReference>
<dbReference type="InterPro" id="IPR000705">
    <property type="entry name" value="Galactokinase"/>
</dbReference>
<dbReference type="InterPro" id="IPR006204">
    <property type="entry name" value="GHMP_kinase_N_dom"/>
</dbReference>
<dbReference type="NCBIfam" id="TIGR00131">
    <property type="entry name" value="gal_kin"/>
    <property type="match status" value="1"/>
</dbReference>
<dbReference type="Gene3D" id="3.30.230.10">
    <property type="match status" value="1"/>
</dbReference>
<keyword evidence="3 11" id="KW-0808">Transferase</keyword>
<dbReference type="EMBL" id="JBHRTL010000001">
    <property type="protein sequence ID" value="MFC3153698.1"/>
    <property type="molecule type" value="Genomic_DNA"/>
</dbReference>
<comment type="similarity">
    <text evidence="1 11">Belongs to the GHMP kinase family. GalK subfamily.</text>
</comment>
<dbReference type="InterPro" id="IPR019741">
    <property type="entry name" value="Galactokinase_CS"/>
</dbReference>
<feature type="binding site" evidence="11">
    <location>
        <position position="221"/>
    </location>
    <ligand>
        <name>substrate</name>
    </ligand>
</feature>
<dbReference type="SUPFAM" id="SSF55060">
    <property type="entry name" value="GHMP Kinase, C-terminal domain"/>
    <property type="match status" value="1"/>
</dbReference>
<evidence type="ECO:0000259" key="15">
    <source>
        <dbReference type="Pfam" id="PF10509"/>
    </source>
</evidence>
<evidence type="ECO:0000256" key="6">
    <source>
        <dbReference type="ARBA" id="ARBA00022777"/>
    </source>
</evidence>
<feature type="binding site" evidence="11">
    <location>
        <position position="160"/>
    </location>
    <ligand>
        <name>Mg(2+)</name>
        <dbReference type="ChEBI" id="CHEBI:18420"/>
    </ligand>
</feature>
<keyword evidence="7 11" id="KW-0067">ATP-binding</keyword>
<reference evidence="17" key="1">
    <citation type="journal article" date="2019" name="Int. J. Syst. Evol. Microbiol.">
        <title>The Global Catalogue of Microorganisms (GCM) 10K type strain sequencing project: providing services to taxonomists for standard genome sequencing and annotation.</title>
        <authorList>
            <consortium name="The Broad Institute Genomics Platform"/>
            <consortium name="The Broad Institute Genome Sequencing Center for Infectious Disease"/>
            <person name="Wu L."/>
            <person name="Ma J."/>
        </authorList>
    </citation>
    <scope>NUCLEOTIDE SEQUENCE [LARGE SCALE GENOMIC DNA]</scope>
    <source>
        <strain evidence="17">KCTC 52141</strain>
    </source>
</reference>